<reference evidence="1" key="1">
    <citation type="journal article" date="2018" name="Biotechnol. Bioeng.">
        <title>A reference genome of the Chinese hamster based on a hybrid assembly strategy.</title>
        <authorList>
            <person name="Rupp O."/>
            <person name="MacDonald M.L."/>
            <person name="Li S."/>
            <person name="Dhiman H."/>
            <person name="Polson S."/>
            <person name="Griep S."/>
            <person name="Heffner K."/>
            <person name="Hernandez I."/>
            <person name="Brinkrolf K."/>
            <person name="Jadhav V."/>
            <person name="Samoudi M."/>
            <person name="Hao H."/>
            <person name="Kingham B."/>
            <person name="Goesmann A."/>
            <person name="Betenbaugh M.J."/>
            <person name="Lewis N.E."/>
            <person name="Borth N."/>
            <person name="Lee K.H."/>
        </authorList>
    </citation>
    <scope>NUCLEOTIDE SEQUENCE [LARGE SCALE GENOMIC DNA]</scope>
    <source>
        <strain evidence="1">17A/GY</strain>
    </source>
</reference>
<dbReference type="AlphaFoldDB" id="A0A9J7GQD8"/>
<dbReference type="GeneID" id="107978713"/>
<reference evidence="2" key="3">
    <citation type="submission" date="2025-08" db="UniProtKB">
        <authorList>
            <consortium name="RefSeq"/>
        </authorList>
    </citation>
    <scope>IDENTIFICATION</scope>
    <source>
        <strain evidence="2">17A/GY</strain>
        <tissue evidence="2">Liver</tissue>
    </source>
</reference>
<sequence>MKYCINIFSVSKEDLKAACGISHRSDSQVYSTNQLQLHHRTLSQGRLEEFCVALCGIELTEILSHGIKDTIYFAYQSQFPLPPILPCLPPIPPTHPQPTPQELVGHPWGIIKVRHIFWLSRKPSLCIWTAIVSLHRDGLPKSVCALGINTSSTVRGPIECPGHLARTYIQRAWFSQMLITQHKE</sequence>
<dbReference type="RefSeq" id="XP_035295725.1">
    <property type="nucleotide sequence ID" value="XM_035439834.1"/>
</dbReference>
<dbReference type="Proteomes" id="UP001108280">
    <property type="component" value="Chromosome 2"/>
</dbReference>
<keyword evidence="1" id="KW-1185">Reference proteome</keyword>
<name>A0A9J7GQD8_CRIGR</name>
<evidence type="ECO:0000313" key="2">
    <source>
        <dbReference type="RefSeq" id="XP_035295725.1"/>
    </source>
</evidence>
<accession>A0A9J7GQD8</accession>
<protein>
    <submittedName>
        <fullName evidence="2">Uncharacterized protein LOC107978713 isoform X1</fullName>
    </submittedName>
</protein>
<organism evidence="1 2">
    <name type="scientific">Cricetulus griseus</name>
    <name type="common">Chinese hamster</name>
    <name type="synonym">Cricetulus barabensis griseus</name>
    <dbReference type="NCBI Taxonomy" id="10029"/>
    <lineage>
        <taxon>Eukaryota</taxon>
        <taxon>Metazoa</taxon>
        <taxon>Chordata</taxon>
        <taxon>Craniata</taxon>
        <taxon>Vertebrata</taxon>
        <taxon>Euteleostomi</taxon>
        <taxon>Mammalia</taxon>
        <taxon>Eutheria</taxon>
        <taxon>Euarchontoglires</taxon>
        <taxon>Glires</taxon>
        <taxon>Rodentia</taxon>
        <taxon>Myomorpha</taxon>
        <taxon>Muroidea</taxon>
        <taxon>Cricetidae</taxon>
        <taxon>Cricetinae</taxon>
        <taxon>Cricetulus</taxon>
    </lineage>
</organism>
<reference evidence="1" key="2">
    <citation type="journal article" date="2020" name="Biotechnol. Bioeng.">
        <title>Chromosome-scale scaffolds for the Chinese hamster reference genome assembly to facilitate the study of the CHO epigenome.</title>
        <authorList>
            <person name="Hilliard W."/>
            <person name="MacDonald M."/>
            <person name="Lee K.H."/>
        </authorList>
    </citation>
    <scope>NUCLEOTIDE SEQUENCE [LARGE SCALE GENOMIC DNA]</scope>
    <source>
        <strain evidence="1">17A/GY</strain>
    </source>
</reference>
<dbReference type="RefSeq" id="XP_035316136.1">
    <property type="nucleotide sequence ID" value="XM_035460245.1"/>
</dbReference>
<evidence type="ECO:0000313" key="1">
    <source>
        <dbReference type="Proteomes" id="UP001108280"/>
    </source>
</evidence>
<proteinExistence type="predicted"/>
<gene>
    <name evidence="2" type="primary">LOC107978713</name>
</gene>